<evidence type="ECO:0000259" key="12">
    <source>
        <dbReference type="PROSITE" id="PS50111"/>
    </source>
</evidence>
<dbReference type="InterPro" id="IPR004089">
    <property type="entry name" value="MCPsignal_dom"/>
</dbReference>
<dbReference type="AlphaFoldDB" id="A0A4S4B3F0"/>
<evidence type="ECO:0000256" key="11">
    <source>
        <dbReference type="SAM" id="Phobius"/>
    </source>
</evidence>
<dbReference type="PROSITE" id="PS50885">
    <property type="entry name" value="HAMP"/>
    <property type="match status" value="1"/>
</dbReference>
<keyword evidence="5 11" id="KW-1133">Transmembrane helix</keyword>
<dbReference type="EMBL" id="SSOC01000001">
    <property type="protein sequence ID" value="THF67085.1"/>
    <property type="molecule type" value="Genomic_DNA"/>
</dbReference>
<keyword evidence="6 11" id="KW-0472">Membrane</keyword>
<dbReference type="PRINTS" id="PR00260">
    <property type="entry name" value="CHEMTRNSDUCR"/>
</dbReference>
<proteinExistence type="inferred from homology"/>
<dbReference type="InterPro" id="IPR003660">
    <property type="entry name" value="HAMP_dom"/>
</dbReference>
<organism evidence="14 15">
    <name type="scientific">Pseudothauera nasutitermitis</name>
    <dbReference type="NCBI Taxonomy" id="2565930"/>
    <lineage>
        <taxon>Bacteria</taxon>
        <taxon>Pseudomonadati</taxon>
        <taxon>Pseudomonadota</taxon>
        <taxon>Betaproteobacteria</taxon>
        <taxon>Rhodocyclales</taxon>
        <taxon>Zoogloeaceae</taxon>
        <taxon>Pseudothauera</taxon>
    </lineage>
</organism>
<keyword evidence="10" id="KW-0175">Coiled coil</keyword>
<sequence>MILPVRISHRLSLACVLLLVATALAVFLVMAVRGQPRVVAESAALIEQTGNATVRQLGLQLAAIEGVTSSLASVVEALPKDEALYLATLPNIIDHQGDGGIAGGGVWPEPGAFDESRQRRSFFWARDGNGRLAYSDEYNDPAGAGYHGETWYTAVRDGKPGHCVWSEAYRDVVSGVPMVTCSVAYRQAGRFAGVVTLDLRLDDVARFLRDQGSVTDGYAFALDRDGNVLYFPDAADTHQNEMLAFQALTAARPWLGPVAAALDAAGNGKNVRSVDLAHDGHLGSASRVSLFRMPGSDWTVGIVTPQQRVTGLARTLTWEILLFLLPLLAFLLFFAWLAGKRLIAQLDETTAQIDALGKGGTGGTGEGLRIERDDEVGALRRAVNNYAGQLRAMLEAISVEAQRLQREATQLARLSETLAGRADQQRQENTGLAEAISEMSSSAQDVASNTSDCATTAQSSLGVVQEGQQQVASNSRIIQALSEDMDTVAQVIARLDQDSRQVGAVLDVIKGISDQTNLLALNAAIEAARAGEQGRGFAVVADEVRTLAGRTQTSASEISGVVHALQQAAQEAVHTMQTSEAHANEAVNAAEGAAQALSTTVQSFDDISQRAQQIAVAAEQQSRVTLQINELATRINAISEENARDAHALSNVGKEMEALASRLATLSRG</sequence>
<dbReference type="GO" id="GO:0007165">
    <property type="term" value="P:signal transduction"/>
    <property type="evidence" value="ECO:0007669"/>
    <property type="project" value="UniProtKB-KW"/>
</dbReference>
<evidence type="ECO:0000256" key="1">
    <source>
        <dbReference type="ARBA" id="ARBA00004651"/>
    </source>
</evidence>
<protein>
    <submittedName>
        <fullName evidence="14">Methyl-accepting chemotaxis protein</fullName>
    </submittedName>
</protein>
<dbReference type="Gene3D" id="1.10.287.950">
    <property type="entry name" value="Methyl-accepting chemotaxis protein"/>
    <property type="match status" value="1"/>
</dbReference>
<dbReference type="CDD" id="cd12913">
    <property type="entry name" value="PDC1_MCP_like"/>
    <property type="match status" value="1"/>
</dbReference>
<evidence type="ECO:0000256" key="4">
    <source>
        <dbReference type="ARBA" id="ARBA00022692"/>
    </source>
</evidence>
<evidence type="ECO:0000256" key="10">
    <source>
        <dbReference type="SAM" id="Coils"/>
    </source>
</evidence>
<dbReference type="FunFam" id="1.10.287.950:FF:000001">
    <property type="entry name" value="Methyl-accepting chemotaxis sensory transducer"/>
    <property type="match status" value="1"/>
</dbReference>
<dbReference type="InterPro" id="IPR033479">
    <property type="entry name" value="dCache_1"/>
</dbReference>
<dbReference type="CDD" id="cd11386">
    <property type="entry name" value="MCP_signal"/>
    <property type="match status" value="1"/>
</dbReference>
<dbReference type="InterPro" id="IPR004090">
    <property type="entry name" value="Chemotax_Me-accpt_rcpt"/>
</dbReference>
<evidence type="ECO:0000313" key="14">
    <source>
        <dbReference type="EMBL" id="THF67085.1"/>
    </source>
</evidence>
<feature type="domain" description="Methyl-accepting transducer" evidence="12">
    <location>
        <begin position="400"/>
        <end position="636"/>
    </location>
</feature>
<feature type="domain" description="HAMP" evidence="13">
    <location>
        <begin position="340"/>
        <end position="395"/>
    </location>
</feature>
<accession>A0A4S4B3F0</accession>
<evidence type="ECO:0000256" key="9">
    <source>
        <dbReference type="PROSITE-ProRule" id="PRU00284"/>
    </source>
</evidence>
<evidence type="ECO:0000313" key="15">
    <source>
        <dbReference type="Proteomes" id="UP000308430"/>
    </source>
</evidence>
<dbReference type="Proteomes" id="UP000308430">
    <property type="component" value="Unassembled WGS sequence"/>
</dbReference>
<keyword evidence="3" id="KW-0145">Chemotaxis</keyword>
<evidence type="ECO:0000259" key="13">
    <source>
        <dbReference type="PROSITE" id="PS50885"/>
    </source>
</evidence>
<evidence type="ECO:0000256" key="6">
    <source>
        <dbReference type="ARBA" id="ARBA00023136"/>
    </source>
</evidence>
<keyword evidence="4 11" id="KW-0812">Transmembrane</keyword>
<dbReference type="GO" id="GO:0004888">
    <property type="term" value="F:transmembrane signaling receptor activity"/>
    <property type="evidence" value="ECO:0007669"/>
    <property type="project" value="InterPro"/>
</dbReference>
<dbReference type="RefSeq" id="WP_136346494.1">
    <property type="nucleotide sequence ID" value="NZ_SSOC01000001.1"/>
</dbReference>
<dbReference type="PANTHER" id="PTHR32089">
    <property type="entry name" value="METHYL-ACCEPTING CHEMOTAXIS PROTEIN MCPB"/>
    <property type="match status" value="1"/>
</dbReference>
<keyword evidence="2" id="KW-1003">Cell membrane</keyword>
<dbReference type="Pfam" id="PF02743">
    <property type="entry name" value="dCache_1"/>
    <property type="match status" value="1"/>
</dbReference>
<evidence type="ECO:0000256" key="2">
    <source>
        <dbReference type="ARBA" id="ARBA00022475"/>
    </source>
</evidence>
<comment type="subcellular location">
    <subcellularLocation>
        <location evidence="1">Cell membrane</location>
        <topology evidence="1">Multi-pass membrane protein</topology>
    </subcellularLocation>
</comment>
<dbReference type="GO" id="GO:0006935">
    <property type="term" value="P:chemotaxis"/>
    <property type="evidence" value="ECO:0007669"/>
    <property type="project" value="UniProtKB-KW"/>
</dbReference>
<keyword evidence="15" id="KW-1185">Reference proteome</keyword>
<dbReference type="PROSITE" id="PS50111">
    <property type="entry name" value="CHEMOTAXIS_TRANSDUC_2"/>
    <property type="match status" value="1"/>
</dbReference>
<dbReference type="SMART" id="SM00283">
    <property type="entry name" value="MA"/>
    <property type="match status" value="1"/>
</dbReference>
<comment type="caution">
    <text evidence="14">The sequence shown here is derived from an EMBL/GenBank/DDBJ whole genome shotgun (WGS) entry which is preliminary data.</text>
</comment>
<dbReference type="GO" id="GO:0005886">
    <property type="term" value="C:plasma membrane"/>
    <property type="evidence" value="ECO:0007669"/>
    <property type="project" value="UniProtKB-SubCell"/>
</dbReference>
<dbReference type="Gene3D" id="3.30.450.20">
    <property type="entry name" value="PAS domain"/>
    <property type="match status" value="1"/>
</dbReference>
<keyword evidence="7 9" id="KW-0807">Transducer</keyword>
<dbReference type="OrthoDB" id="8576332at2"/>
<reference evidence="14 15" key="1">
    <citation type="submission" date="2019-04" db="EMBL/GenBank/DDBJ databases">
        <title>Azoarcus nasutitermitis sp. nov. isolated from termite nest.</title>
        <authorList>
            <person name="Lin S.-Y."/>
            <person name="Hameed A."/>
            <person name="Hsu Y.-H."/>
            <person name="Young C.-C."/>
        </authorList>
    </citation>
    <scope>NUCLEOTIDE SEQUENCE [LARGE SCALE GENOMIC DNA]</scope>
    <source>
        <strain evidence="14 15">CC-YHH838</strain>
    </source>
</reference>
<name>A0A4S4B3F0_9RHOO</name>
<dbReference type="PANTHER" id="PTHR32089:SF120">
    <property type="entry name" value="METHYL-ACCEPTING CHEMOTAXIS PROTEIN TLPQ"/>
    <property type="match status" value="1"/>
</dbReference>
<evidence type="ECO:0000256" key="8">
    <source>
        <dbReference type="ARBA" id="ARBA00029447"/>
    </source>
</evidence>
<comment type="similarity">
    <text evidence="8">Belongs to the methyl-accepting chemotaxis (MCP) protein family.</text>
</comment>
<dbReference type="SUPFAM" id="SSF58104">
    <property type="entry name" value="Methyl-accepting chemotaxis protein (MCP) signaling domain"/>
    <property type="match status" value="1"/>
</dbReference>
<feature type="transmembrane region" description="Helical" evidence="11">
    <location>
        <begin position="316"/>
        <end position="338"/>
    </location>
</feature>
<gene>
    <name evidence="14" type="ORF">E6C76_01470</name>
</gene>
<dbReference type="Pfam" id="PF00015">
    <property type="entry name" value="MCPsignal"/>
    <property type="match status" value="1"/>
</dbReference>
<evidence type="ECO:0000256" key="7">
    <source>
        <dbReference type="ARBA" id="ARBA00023224"/>
    </source>
</evidence>
<feature type="coiled-coil region" evidence="10">
    <location>
        <begin position="387"/>
        <end position="414"/>
    </location>
</feature>
<evidence type="ECO:0000256" key="5">
    <source>
        <dbReference type="ARBA" id="ARBA00022989"/>
    </source>
</evidence>
<evidence type="ECO:0000256" key="3">
    <source>
        <dbReference type="ARBA" id="ARBA00022500"/>
    </source>
</evidence>